<dbReference type="InterPro" id="IPR023188">
    <property type="entry name" value="DPS_DNA-bd_CS"/>
</dbReference>
<proteinExistence type="inferred from homology"/>
<reference evidence="4" key="1">
    <citation type="submission" date="2022-06" db="EMBL/GenBank/DDBJ databases">
        <title>Alkalicoccobacillus porphyridii sp. nov., isolated from a marine red alga, Porphyridium purpureum and reclassification of Shouchella plakortidis and Shouchella gibsonii as Alkalicoccobacillus plakortidis comb. nov. and Alkalicoccobacillus gibsonii comb. nov.</title>
        <authorList>
            <person name="Kim K.H."/>
            <person name="Lee J.K."/>
            <person name="Han D.M."/>
            <person name="Baek J.H."/>
            <person name="Jeon C.O."/>
        </authorList>
    </citation>
    <scope>NUCLEOTIDE SEQUENCE</scope>
    <source>
        <strain evidence="4">DSM 19153</strain>
    </source>
</reference>
<dbReference type="CDD" id="cd01043">
    <property type="entry name" value="DPS"/>
    <property type="match status" value="1"/>
</dbReference>
<dbReference type="InterPro" id="IPR012347">
    <property type="entry name" value="Ferritin-like"/>
</dbReference>
<dbReference type="Pfam" id="PF00210">
    <property type="entry name" value="Ferritin"/>
    <property type="match status" value="1"/>
</dbReference>
<evidence type="ECO:0000313" key="5">
    <source>
        <dbReference type="Proteomes" id="UP001203665"/>
    </source>
</evidence>
<name>A0ABT0XN06_9BACI</name>
<organism evidence="4 5">
    <name type="scientific">Alkalicoccobacillus plakortidis</name>
    <dbReference type="NCBI Taxonomy" id="444060"/>
    <lineage>
        <taxon>Bacteria</taxon>
        <taxon>Bacillati</taxon>
        <taxon>Bacillota</taxon>
        <taxon>Bacilli</taxon>
        <taxon>Bacillales</taxon>
        <taxon>Bacillaceae</taxon>
        <taxon>Alkalicoccobacillus</taxon>
    </lineage>
</organism>
<evidence type="ECO:0000313" key="4">
    <source>
        <dbReference type="EMBL" id="MCM2677276.1"/>
    </source>
</evidence>
<dbReference type="PANTHER" id="PTHR42932:SF1">
    <property type="entry name" value="GENERAL STRESS PROTEIN 20U"/>
    <property type="match status" value="1"/>
</dbReference>
<protein>
    <submittedName>
        <fullName evidence="4">DNA starvation/stationary phase protection protein</fullName>
    </submittedName>
</protein>
<dbReference type="RefSeq" id="WP_251610886.1">
    <property type="nucleotide sequence ID" value="NZ_JAMQJY010000003.1"/>
</dbReference>
<dbReference type="EMBL" id="JAMQJY010000003">
    <property type="protein sequence ID" value="MCM2677276.1"/>
    <property type="molecule type" value="Genomic_DNA"/>
</dbReference>
<gene>
    <name evidence="4" type="ORF">NDM98_18775</name>
</gene>
<keyword evidence="5" id="KW-1185">Reference proteome</keyword>
<sequence length="146" mass="16404">MTNQTVVNELNQQLADWNVLYTKLHNFHWNVKGADFFTLHAKFEEFYNEAGAHVDEIAERILAIKGKPIATMKEFLATSNVEEATGQETARDMVASIEKDFNAVSKHAEAVIQAAEQAEDESTADMFIALKAELDKHTWMLAAYLG</sequence>
<dbReference type="Proteomes" id="UP001203665">
    <property type="component" value="Unassembled WGS sequence"/>
</dbReference>
<evidence type="ECO:0000256" key="2">
    <source>
        <dbReference type="RuleBase" id="RU003875"/>
    </source>
</evidence>
<feature type="domain" description="Ferritin/DPS" evidence="3">
    <location>
        <begin position="8"/>
        <end position="146"/>
    </location>
</feature>
<accession>A0ABT0XN06</accession>
<dbReference type="Gene3D" id="1.20.1260.10">
    <property type="match status" value="1"/>
</dbReference>
<dbReference type="PANTHER" id="PTHR42932">
    <property type="entry name" value="GENERAL STRESS PROTEIN 20U"/>
    <property type="match status" value="1"/>
</dbReference>
<dbReference type="SUPFAM" id="SSF47240">
    <property type="entry name" value="Ferritin-like"/>
    <property type="match status" value="1"/>
</dbReference>
<dbReference type="InterPro" id="IPR009078">
    <property type="entry name" value="Ferritin-like_SF"/>
</dbReference>
<dbReference type="InterPro" id="IPR008331">
    <property type="entry name" value="Ferritin_DPS_dom"/>
</dbReference>
<comment type="caution">
    <text evidence="4">The sequence shown here is derived from an EMBL/GenBank/DDBJ whole genome shotgun (WGS) entry which is preliminary data.</text>
</comment>
<dbReference type="PROSITE" id="PS00818">
    <property type="entry name" value="DPS_1"/>
    <property type="match status" value="1"/>
</dbReference>
<dbReference type="InterPro" id="IPR002177">
    <property type="entry name" value="DPS_DNA-bd"/>
</dbReference>
<evidence type="ECO:0000256" key="1">
    <source>
        <dbReference type="ARBA" id="ARBA00009497"/>
    </source>
</evidence>
<dbReference type="PRINTS" id="PR01346">
    <property type="entry name" value="HELNAPAPROT"/>
</dbReference>
<comment type="similarity">
    <text evidence="1 2">Belongs to the Dps family.</text>
</comment>
<dbReference type="PIRSF" id="PIRSF005900">
    <property type="entry name" value="Dps"/>
    <property type="match status" value="1"/>
</dbReference>
<evidence type="ECO:0000259" key="3">
    <source>
        <dbReference type="Pfam" id="PF00210"/>
    </source>
</evidence>